<dbReference type="InterPro" id="IPR017969">
    <property type="entry name" value="Heavy-metal-associated_CS"/>
</dbReference>
<evidence type="ECO:0000313" key="4">
    <source>
        <dbReference type="Proteomes" id="UP001499882"/>
    </source>
</evidence>
<gene>
    <name evidence="3" type="ORF">GCM10023350_25470</name>
</gene>
<dbReference type="InterPro" id="IPR000428">
    <property type="entry name" value="Cu-bd"/>
</dbReference>
<comment type="caution">
    <text evidence="3">The sequence shown here is derived from an EMBL/GenBank/DDBJ whole genome shotgun (WGS) entry which is preliminary data.</text>
</comment>
<dbReference type="PROSITE" id="PS50846">
    <property type="entry name" value="HMA_2"/>
    <property type="match status" value="1"/>
</dbReference>
<dbReference type="PROSITE" id="PS01047">
    <property type="entry name" value="HMA_1"/>
    <property type="match status" value="1"/>
</dbReference>
<dbReference type="SUPFAM" id="SSF55008">
    <property type="entry name" value="HMA, heavy metal-associated domain"/>
    <property type="match status" value="1"/>
</dbReference>
<dbReference type="InterPro" id="IPR006121">
    <property type="entry name" value="HMA_dom"/>
</dbReference>
<dbReference type="RefSeq" id="WP_345527159.1">
    <property type="nucleotide sequence ID" value="NZ_BAABKN010000015.1"/>
</dbReference>
<evidence type="ECO:0000313" key="3">
    <source>
        <dbReference type="EMBL" id="GAA4739962.1"/>
    </source>
</evidence>
<evidence type="ECO:0000259" key="2">
    <source>
        <dbReference type="PROSITE" id="PS50846"/>
    </source>
</evidence>
<keyword evidence="4" id="KW-1185">Reference proteome</keyword>
<protein>
    <submittedName>
        <fullName evidence="3">Heavy-metal-associated domain-containing protein</fullName>
    </submittedName>
</protein>
<keyword evidence="1" id="KW-0479">Metal-binding</keyword>
<dbReference type="InterPro" id="IPR036163">
    <property type="entry name" value="HMA_dom_sf"/>
</dbReference>
<dbReference type="Pfam" id="PF00403">
    <property type="entry name" value="HMA"/>
    <property type="match status" value="1"/>
</dbReference>
<name>A0ABP8YZS6_9ACTN</name>
<dbReference type="Gene3D" id="3.30.70.100">
    <property type="match status" value="1"/>
</dbReference>
<reference evidence="4" key="1">
    <citation type="journal article" date="2019" name="Int. J. Syst. Evol. Microbiol.">
        <title>The Global Catalogue of Microorganisms (GCM) 10K type strain sequencing project: providing services to taxonomists for standard genome sequencing and annotation.</title>
        <authorList>
            <consortium name="The Broad Institute Genomics Platform"/>
            <consortium name="The Broad Institute Genome Sequencing Center for Infectious Disease"/>
            <person name="Wu L."/>
            <person name="Ma J."/>
        </authorList>
    </citation>
    <scope>NUCLEOTIDE SEQUENCE [LARGE SCALE GENOMIC DNA]</scope>
    <source>
        <strain evidence="4">JCM 18532</strain>
    </source>
</reference>
<dbReference type="PRINTS" id="PR00944">
    <property type="entry name" value="CUEXPORT"/>
</dbReference>
<evidence type="ECO:0000256" key="1">
    <source>
        <dbReference type="ARBA" id="ARBA00022723"/>
    </source>
</evidence>
<dbReference type="CDD" id="cd00371">
    <property type="entry name" value="HMA"/>
    <property type="match status" value="1"/>
</dbReference>
<dbReference type="EMBL" id="BAABKN010000015">
    <property type="protein sequence ID" value="GAA4739962.1"/>
    <property type="molecule type" value="Genomic_DNA"/>
</dbReference>
<feature type="domain" description="HMA" evidence="2">
    <location>
        <begin position="5"/>
        <end position="70"/>
    </location>
</feature>
<proteinExistence type="predicted"/>
<accession>A0ABP8YZS6</accession>
<sequence length="70" mass="7068">MTGSTTATWQVVGMTCGHCVSAVREELSAIEGVQSVDVVLESGSVTVVSSGPLEPQSVAAAVEEAGYQLA</sequence>
<dbReference type="Proteomes" id="UP001499882">
    <property type="component" value="Unassembled WGS sequence"/>
</dbReference>
<organism evidence="3 4">
    <name type="scientific">Nocardioides endophyticus</name>
    <dbReference type="NCBI Taxonomy" id="1353775"/>
    <lineage>
        <taxon>Bacteria</taxon>
        <taxon>Bacillati</taxon>
        <taxon>Actinomycetota</taxon>
        <taxon>Actinomycetes</taxon>
        <taxon>Propionibacteriales</taxon>
        <taxon>Nocardioidaceae</taxon>
        <taxon>Nocardioides</taxon>
    </lineage>
</organism>